<dbReference type="EMBL" id="DS547152">
    <property type="protein sequence ID" value="EDR00201.1"/>
    <property type="molecule type" value="Genomic_DNA"/>
</dbReference>
<sequence>MSEAECSTLPQVVSTRRKPWRFGSDDVPQIHDSQPSLYIAPVVQEEEPPLSSVEHSPSSTCEATVVDHPAATDQSALQPPGFGDLYSAPIATVFDHLPQDAQPPSSSTERQTTHMFFDQATHPPVRLLSRLDVDDLTFWKQKDVQWPTVAGDQLIGRYMEFILALVLCLKRIYRILGKPQSASAVSAHTFGVSIPFHNFVLDTCWNSFPKTFYTRATPPHPLPPPQHTSKPSLITPERTNPLRPLLTNIAFCQLFAVCLSGNYKDPKLLTLGALSGVRIQPLDSFLLQLGFIAVLKDGTATGTCFSAAESSSCFIILPWDCRLYTGPLSSRSGLTSHQFDWSSMHVVPTAHAQGSDFSRQGGFLSDIALCSSHEMNLNFHRILKITHRISPASLTKLPSVPLRKTYRFSDVVVGLSLVLQGVDPLRQAGDPRTNVAFSGLKNLEGKSKMRGSNSILVFVTPQQLESHVSFPRFPFLRRWALLAAPLHRMLNREKTTTRNSVNPKVSTTAFLRATAVNNANNNLTPRSRYLMTILFPGSGNYN</sequence>
<dbReference type="GeneID" id="6084798"/>
<dbReference type="RefSeq" id="XP_001889110.1">
    <property type="nucleotide sequence ID" value="XM_001889075.1"/>
</dbReference>
<dbReference type="KEGG" id="lbc:LACBIDRAFT_334321"/>
<reference evidence="2 3" key="1">
    <citation type="journal article" date="2008" name="Nature">
        <title>The genome of Laccaria bicolor provides insights into mycorrhizal symbiosis.</title>
        <authorList>
            <person name="Martin F."/>
            <person name="Aerts A."/>
            <person name="Ahren D."/>
            <person name="Brun A."/>
            <person name="Danchin E.G.J."/>
            <person name="Duchaussoy F."/>
            <person name="Gibon J."/>
            <person name="Kohler A."/>
            <person name="Lindquist E."/>
            <person name="Pereda V."/>
            <person name="Salamov A."/>
            <person name="Shapiro H.J."/>
            <person name="Wuyts J."/>
            <person name="Blaudez D."/>
            <person name="Buee M."/>
            <person name="Brokstein P."/>
            <person name="Canbaeck B."/>
            <person name="Cohen D."/>
            <person name="Courty P.E."/>
            <person name="Coutinho P.M."/>
            <person name="Delaruelle C."/>
            <person name="Detter J.C."/>
            <person name="Deveau A."/>
            <person name="DiFazio S."/>
            <person name="Duplessis S."/>
            <person name="Fraissinet-Tachet L."/>
            <person name="Lucic E."/>
            <person name="Frey-Klett P."/>
            <person name="Fourrey C."/>
            <person name="Feussner I."/>
            <person name="Gay G."/>
            <person name="Grimwood J."/>
            <person name="Hoegger P.J."/>
            <person name="Jain P."/>
            <person name="Kilaru S."/>
            <person name="Labbe J."/>
            <person name="Lin Y.C."/>
            <person name="Legue V."/>
            <person name="Le Tacon F."/>
            <person name="Marmeisse R."/>
            <person name="Melayah D."/>
            <person name="Montanini B."/>
            <person name="Muratet M."/>
            <person name="Nehls U."/>
            <person name="Niculita-Hirzel H."/>
            <person name="Oudot-Le Secq M.P."/>
            <person name="Peter M."/>
            <person name="Quesneville H."/>
            <person name="Rajashekar B."/>
            <person name="Reich M."/>
            <person name="Rouhier N."/>
            <person name="Schmutz J."/>
            <person name="Yin T."/>
            <person name="Chalot M."/>
            <person name="Henrissat B."/>
            <person name="Kuees U."/>
            <person name="Lucas S."/>
            <person name="Van de Peer Y."/>
            <person name="Podila G.K."/>
            <person name="Polle A."/>
            <person name="Pukkila P.J."/>
            <person name="Richardson P.M."/>
            <person name="Rouze P."/>
            <person name="Sanders I.R."/>
            <person name="Stajich J.E."/>
            <person name="Tunlid A."/>
            <person name="Tuskan G."/>
            <person name="Grigoriev I.V."/>
        </authorList>
    </citation>
    <scope>NUCLEOTIDE SEQUENCE [LARGE SCALE GENOMIC DNA]</scope>
    <source>
        <strain evidence="3">S238N-H82 / ATCC MYA-4686</strain>
    </source>
</reference>
<feature type="region of interest" description="Disordered" evidence="1">
    <location>
        <begin position="1"/>
        <end position="32"/>
    </location>
</feature>
<evidence type="ECO:0000313" key="3">
    <source>
        <dbReference type="Proteomes" id="UP000001194"/>
    </source>
</evidence>
<dbReference type="HOGENOM" id="CLU_502537_0_0_1"/>
<dbReference type="InParanoid" id="B0DYU7"/>
<organism evidence="3">
    <name type="scientific">Laccaria bicolor (strain S238N-H82 / ATCC MYA-4686)</name>
    <name type="common">Bicoloured deceiver</name>
    <name type="synonym">Laccaria laccata var. bicolor</name>
    <dbReference type="NCBI Taxonomy" id="486041"/>
    <lineage>
        <taxon>Eukaryota</taxon>
        <taxon>Fungi</taxon>
        <taxon>Dikarya</taxon>
        <taxon>Basidiomycota</taxon>
        <taxon>Agaricomycotina</taxon>
        <taxon>Agaricomycetes</taxon>
        <taxon>Agaricomycetidae</taxon>
        <taxon>Agaricales</taxon>
        <taxon>Agaricineae</taxon>
        <taxon>Hydnangiaceae</taxon>
        <taxon>Laccaria</taxon>
    </lineage>
</organism>
<accession>B0DYU7</accession>
<evidence type="ECO:0000256" key="1">
    <source>
        <dbReference type="SAM" id="MobiDB-lite"/>
    </source>
</evidence>
<gene>
    <name evidence="2" type="ORF">LACBIDRAFT_334321</name>
</gene>
<keyword evidence="3" id="KW-1185">Reference proteome</keyword>
<protein>
    <submittedName>
        <fullName evidence="2">Predicted protein</fullName>
    </submittedName>
</protein>
<dbReference type="Proteomes" id="UP000001194">
    <property type="component" value="Unassembled WGS sequence"/>
</dbReference>
<dbReference type="OrthoDB" id="10654039at2759"/>
<evidence type="ECO:0000313" key="2">
    <source>
        <dbReference type="EMBL" id="EDR00201.1"/>
    </source>
</evidence>
<proteinExistence type="predicted"/>
<dbReference type="AlphaFoldDB" id="B0DYU7"/>
<name>B0DYU7_LACBS</name>